<sequence length="175" mass="19634">MMDDLDNDQVNVLAGSQAVFDLFTGFSQLTYKRFITMRRDIISSVNNAINFLDSLKGIQTEKFDPPASQRVTAVVGHTANSQKYEVRLQVTFAVFVEKLSLTTQVALWDLRVRANDTSEGNGHLLNANNKQRLSIDESPMTHQLFFALSLLGNHLDPQELTSQALLIVDHPLNNM</sequence>
<name>A0A074ZGG7_OPIVI</name>
<dbReference type="KEGG" id="ovi:T265_07632"/>
<evidence type="ECO:0000313" key="2">
    <source>
        <dbReference type="Proteomes" id="UP000054324"/>
    </source>
</evidence>
<evidence type="ECO:0000313" key="1">
    <source>
        <dbReference type="EMBL" id="KER24742.1"/>
    </source>
</evidence>
<dbReference type="EMBL" id="KL596798">
    <property type="protein sequence ID" value="KER24742.1"/>
    <property type="molecule type" value="Genomic_DNA"/>
</dbReference>
<organism evidence="1 2">
    <name type="scientific">Opisthorchis viverrini</name>
    <name type="common">Southeast Asian liver fluke</name>
    <dbReference type="NCBI Taxonomy" id="6198"/>
    <lineage>
        <taxon>Eukaryota</taxon>
        <taxon>Metazoa</taxon>
        <taxon>Spiralia</taxon>
        <taxon>Lophotrochozoa</taxon>
        <taxon>Platyhelminthes</taxon>
        <taxon>Trematoda</taxon>
        <taxon>Digenea</taxon>
        <taxon>Opisthorchiida</taxon>
        <taxon>Opisthorchiata</taxon>
        <taxon>Opisthorchiidae</taxon>
        <taxon>Opisthorchis</taxon>
    </lineage>
</organism>
<accession>A0A074ZGG7</accession>
<keyword evidence="2" id="KW-1185">Reference proteome</keyword>
<dbReference type="RefSeq" id="XP_009171469.1">
    <property type="nucleotide sequence ID" value="XM_009173205.1"/>
</dbReference>
<reference evidence="1 2" key="1">
    <citation type="submission" date="2013-11" db="EMBL/GenBank/DDBJ databases">
        <title>Opisthorchis viverrini - life in the bile duct.</title>
        <authorList>
            <person name="Young N.D."/>
            <person name="Nagarajan N."/>
            <person name="Lin S.J."/>
            <person name="Korhonen P.K."/>
            <person name="Jex A.R."/>
            <person name="Hall R.S."/>
            <person name="Safavi-Hemami H."/>
            <person name="Kaewkong W."/>
            <person name="Bertrand D."/>
            <person name="Gao S."/>
            <person name="Seet Q."/>
            <person name="Wongkham S."/>
            <person name="Teh B.T."/>
            <person name="Wongkham C."/>
            <person name="Intapan P.M."/>
            <person name="Maleewong W."/>
            <person name="Yang X."/>
            <person name="Hu M."/>
            <person name="Wang Z."/>
            <person name="Hofmann A."/>
            <person name="Sternberg P.W."/>
            <person name="Tan P."/>
            <person name="Wang J."/>
            <person name="Gasser R.B."/>
        </authorList>
    </citation>
    <scope>NUCLEOTIDE SEQUENCE [LARGE SCALE GENOMIC DNA]</scope>
</reference>
<dbReference type="Proteomes" id="UP000054324">
    <property type="component" value="Unassembled WGS sequence"/>
</dbReference>
<gene>
    <name evidence="1" type="ORF">T265_07632</name>
</gene>
<protein>
    <submittedName>
        <fullName evidence="1">Uncharacterized protein</fullName>
    </submittedName>
</protein>
<dbReference type="GeneID" id="20321811"/>
<dbReference type="CTD" id="20321811"/>
<proteinExistence type="predicted"/>
<dbReference type="AlphaFoldDB" id="A0A074ZGG7"/>